<dbReference type="SUPFAM" id="SSF88723">
    <property type="entry name" value="PIN domain-like"/>
    <property type="match status" value="1"/>
</dbReference>
<sequence>MMKVLLDTHIILWVLENNVKLPEKAREIIEDERNQIYYSTASVWEIAIKHMARPDKMRIDGQSFSKKCMDSGFEMLPVYDRHVYGVETLSRSDDAPPHNDPFDRIMLSQAKVDKLRFITHDSLIPFYNEECILAV</sequence>
<dbReference type="PANTHER" id="PTHR36173">
    <property type="entry name" value="RIBONUCLEASE VAPC16-RELATED"/>
    <property type="match status" value="1"/>
</dbReference>
<dbReference type="Pfam" id="PF01850">
    <property type="entry name" value="PIN"/>
    <property type="match status" value="1"/>
</dbReference>
<proteinExistence type="predicted"/>
<dbReference type="Gene3D" id="3.40.50.1010">
    <property type="entry name" value="5'-nuclease"/>
    <property type="match status" value="1"/>
</dbReference>
<protein>
    <submittedName>
        <fullName evidence="2">PIN domain protein</fullName>
    </submittedName>
</protein>
<name>A0A2K4ZB52_9FIRM</name>
<evidence type="ECO:0000259" key="1">
    <source>
        <dbReference type="Pfam" id="PF01850"/>
    </source>
</evidence>
<accession>A0A2K4ZB52</accession>
<evidence type="ECO:0000313" key="3">
    <source>
        <dbReference type="Proteomes" id="UP000236311"/>
    </source>
</evidence>
<dbReference type="AlphaFoldDB" id="A0A2K4ZB52"/>
<reference evidence="2 3" key="1">
    <citation type="submission" date="2018-01" db="EMBL/GenBank/DDBJ databases">
        <authorList>
            <person name="Gaut B.S."/>
            <person name="Morton B.R."/>
            <person name="Clegg M.T."/>
            <person name="Duvall M.R."/>
        </authorList>
    </citation>
    <scope>NUCLEOTIDE SEQUENCE [LARGE SCALE GENOMIC DNA]</scope>
    <source>
        <strain evidence="2">GP69</strain>
    </source>
</reference>
<organism evidence="2 3">
    <name type="scientific">Acetatifactor muris</name>
    <dbReference type="NCBI Taxonomy" id="879566"/>
    <lineage>
        <taxon>Bacteria</taxon>
        <taxon>Bacillati</taxon>
        <taxon>Bacillota</taxon>
        <taxon>Clostridia</taxon>
        <taxon>Lachnospirales</taxon>
        <taxon>Lachnospiraceae</taxon>
        <taxon>Acetatifactor</taxon>
    </lineage>
</organism>
<dbReference type="Proteomes" id="UP000236311">
    <property type="component" value="Unassembled WGS sequence"/>
</dbReference>
<dbReference type="EMBL" id="OFSM01000002">
    <property type="protein sequence ID" value="SOY27683.1"/>
    <property type="molecule type" value="Genomic_DNA"/>
</dbReference>
<dbReference type="PANTHER" id="PTHR36173:SF2">
    <property type="entry name" value="RIBONUCLEASE VAPC16"/>
    <property type="match status" value="1"/>
</dbReference>
<feature type="domain" description="PIN" evidence="1">
    <location>
        <begin position="4"/>
        <end position="122"/>
    </location>
</feature>
<dbReference type="InterPro" id="IPR029060">
    <property type="entry name" value="PIN-like_dom_sf"/>
</dbReference>
<gene>
    <name evidence="2" type="ORF">AMURIS_00387</name>
</gene>
<evidence type="ECO:0000313" key="2">
    <source>
        <dbReference type="EMBL" id="SOY27683.1"/>
    </source>
</evidence>
<dbReference type="InterPro" id="IPR052919">
    <property type="entry name" value="TA_system_RNase"/>
</dbReference>
<dbReference type="InterPro" id="IPR041705">
    <property type="entry name" value="PIN_Sll0205"/>
</dbReference>
<keyword evidence="3" id="KW-1185">Reference proteome</keyword>
<dbReference type="InterPro" id="IPR002716">
    <property type="entry name" value="PIN_dom"/>
</dbReference>
<dbReference type="CDD" id="cd09872">
    <property type="entry name" value="PIN_Sll0205-like"/>
    <property type="match status" value="1"/>
</dbReference>